<dbReference type="AlphaFoldDB" id="A0A098BHZ3"/>
<dbReference type="EMBL" id="CCSD01000045">
    <property type="protein sequence ID" value="CDZ87837.1"/>
    <property type="molecule type" value="Genomic_DNA"/>
</dbReference>
<dbReference type="RefSeq" id="WP_040270885.1">
    <property type="nucleotide sequence ID" value="NZ_CP145319.1"/>
</dbReference>
<dbReference type="SUPFAM" id="SSF55961">
    <property type="entry name" value="Bet v1-like"/>
    <property type="match status" value="1"/>
</dbReference>
<evidence type="ECO:0000313" key="1">
    <source>
        <dbReference type="EMBL" id="CDZ87837.1"/>
    </source>
</evidence>
<protein>
    <recommendedName>
        <fullName evidence="3">Carbon monoxide dehydrogenase</fullName>
    </recommendedName>
</protein>
<dbReference type="Pfam" id="PF10604">
    <property type="entry name" value="Polyketide_cyc2"/>
    <property type="match status" value="1"/>
</dbReference>
<dbReference type="InterPro" id="IPR023393">
    <property type="entry name" value="START-like_dom_sf"/>
</dbReference>
<name>A0A098BHZ3_9NOCA</name>
<gene>
    <name evidence="1" type="ORF">RHRU231_350054</name>
</gene>
<organism evidence="1 2">
    <name type="scientific">Rhodococcus ruber</name>
    <dbReference type="NCBI Taxonomy" id="1830"/>
    <lineage>
        <taxon>Bacteria</taxon>
        <taxon>Bacillati</taxon>
        <taxon>Actinomycetota</taxon>
        <taxon>Actinomycetes</taxon>
        <taxon>Mycobacteriales</taxon>
        <taxon>Nocardiaceae</taxon>
        <taxon>Rhodococcus</taxon>
    </lineage>
</organism>
<evidence type="ECO:0000313" key="2">
    <source>
        <dbReference type="Proteomes" id="UP000042997"/>
    </source>
</evidence>
<dbReference type="Gene3D" id="3.30.530.20">
    <property type="match status" value="1"/>
</dbReference>
<dbReference type="eggNOG" id="COG3427">
    <property type="taxonomic scope" value="Bacteria"/>
</dbReference>
<dbReference type="InterPro" id="IPR019587">
    <property type="entry name" value="Polyketide_cyclase/dehydratase"/>
</dbReference>
<dbReference type="Proteomes" id="UP000042997">
    <property type="component" value="Unassembled WGS sequence"/>
</dbReference>
<proteinExistence type="predicted"/>
<accession>A0A098BHZ3</accession>
<evidence type="ECO:0008006" key="3">
    <source>
        <dbReference type="Google" id="ProtNLM"/>
    </source>
</evidence>
<reference evidence="1 2" key="1">
    <citation type="journal article" date="2014" name="Genome Announc.">
        <title>Draft Genome Sequence of Propane- and Butane-Oxidizing Actinobacterium Rhodococcus ruber IEGM 231.</title>
        <authorList>
            <person name="Ivshina I.B."/>
            <person name="Kuyukina M.S."/>
            <person name="Krivoruchko A.V."/>
            <person name="Barbe V."/>
            <person name="Fischer C."/>
        </authorList>
    </citation>
    <scope>NUCLEOTIDE SEQUENCE [LARGE SCALE GENOMIC DNA]</scope>
</reference>
<dbReference type="OrthoDB" id="4773254at2"/>
<sequence length="153" mass="16666">MGHHIELSRSVDAPPDRVWRVLTSVDSAPQVLSGVDSVERLAGVGYEVGTRWRETRRMFGRAATEEMTVTAVEPGRHTVVEAESGGVRYRTEFDVAPDRAGTMLTVRFSADDGRPGRIRRVLTALLAPLGVRATRTALQRDLDDIAAAARAGI</sequence>